<protein>
    <submittedName>
        <fullName evidence="1">12531_t:CDS:1</fullName>
    </submittedName>
</protein>
<evidence type="ECO:0000313" key="1">
    <source>
        <dbReference type="EMBL" id="CAG8771655.1"/>
    </source>
</evidence>
<reference evidence="1" key="1">
    <citation type="submission" date="2021-06" db="EMBL/GenBank/DDBJ databases">
        <authorList>
            <person name="Kallberg Y."/>
            <person name="Tangrot J."/>
            <person name="Rosling A."/>
        </authorList>
    </citation>
    <scope>NUCLEOTIDE SEQUENCE</scope>
    <source>
        <strain evidence="1">MA461A</strain>
    </source>
</reference>
<sequence length="242" mass="27841">KVFKLLAMNLSDDLIQKCLIDWRIKFYEYTRFKDVELIGEGGHGKVYRATLKNNGITVALKSFKSNNMTFREIVNEVVVDMHSNIIRLHGATKNEDQPNLRSTNYMFVLEYADSGTLRSYLRNHFKDLSWNDKINFALQIASAVKLLHAEDIIHRDLPHQLASLIVDIKNGVRETHIKGTPSTYIKIYSDCWQHDPDSRPDIQQVFLNLKNLITNYKQSINSIAQDSNTLETHGSTQSNDQS</sequence>
<name>A0ACA9R0P6_9GLOM</name>
<keyword evidence="2" id="KW-1185">Reference proteome</keyword>
<gene>
    <name evidence="1" type="ORF">RPERSI_LOCUS16481</name>
</gene>
<dbReference type="Proteomes" id="UP000789920">
    <property type="component" value="Unassembled WGS sequence"/>
</dbReference>
<accession>A0ACA9R0P6</accession>
<feature type="non-terminal residue" evidence="1">
    <location>
        <position position="242"/>
    </location>
</feature>
<comment type="caution">
    <text evidence="1">The sequence shown here is derived from an EMBL/GenBank/DDBJ whole genome shotgun (WGS) entry which is preliminary data.</text>
</comment>
<proteinExistence type="predicted"/>
<dbReference type="EMBL" id="CAJVQC010040854">
    <property type="protein sequence ID" value="CAG8771655.1"/>
    <property type="molecule type" value="Genomic_DNA"/>
</dbReference>
<organism evidence="1 2">
    <name type="scientific">Racocetra persica</name>
    <dbReference type="NCBI Taxonomy" id="160502"/>
    <lineage>
        <taxon>Eukaryota</taxon>
        <taxon>Fungi</taxon>
        <taxon>Fungi incertae sedis</taxon>
        <taxon>Mucoromycota</taxon>
        <taxon>Glomeromycotina</taxon>
        <taxon>Glomeromycetes</taxon>
        <taxon>Diversisporales</taxon>
        <taxon>Gigasporaceae</taxon>
        <taxon>Racocetra</taxon>
    </lineage>
</organism>
<feature type="non-terminal residue" evidence="1">
    <location>
        <position position="1"/>
    </location>
</feature>
<evidence type="ECO:0000313" key="2">
    <source>
        <dbReference type="Proteomes" id="UP000789920"/>
    </source>
</evidence>